<comment type="similarity">
    <text evidence="1">Belongs to the 2Fe2S plant-type ferredoxin family.</text>
</comment>
<dbReference type="OrthoDB" id="235534at2157"/>
<evidence type="ECO:0000256" key="6">
    <source>
        <dbReference type="ARBA" id="ARBA00023004"/>
    </source>
</evidence>
<protein>
    <submittedName>
        <fullName evidence="10">Ferredoxin</fullName>
    </submittedName>
</protein>
<dbReference type="RefSeq" id="WP_090612743.1">
    <property type="nucleotide sequence ID" value="NZ_FOFD01000001.1"/>
</dbReference>
<evidence type="ECO:0000256" key="3">
    <source>
        <dbReference type="ARBA" id="ARBA00022714"/>
    </source>
</evidence>
<dbReference type="CDD" id="cd00207">
    <property type="entry name" value="fer2"/>
    <property type="match status" value="1"/>
</dbReference>
<evidence type="ECO:0000313" key="11">
    <source>
        <dbReference type="Proteomes" id="UP000199114"/>
    </source>
</evidence>
<evidence type="ECO:0000256" key="5">
    <source>
        <dbReference type="ARBA" id="ARBA00022982"/>
    </source>
</evidence>
<evidence type="ECO:0000256" key="8">
    <source>
        <dbReference type="ARBA" id="ARBA00034078"/>
    </source>
</evidence>
<dbReference type="Proteomes" id="UP000199114">
    <property type="component" value="Unassembled WGS sequence"/>
</dbReference>
<evidence type="ECO:0000259" key="9">
    <source>
        <dbReference type="PROSITE" id="PS51085"/>
    </source>
</evidence>
<sequence length="124" mass="13846">MTAPTTWEVELRVPADAELDAAGESRTIEVRDDEAILAAARSAGLWLSADCQQGWCITCGAKLLEGEVDHSRAKRYYPEDEDAGFVLTCVARPRSDCVIEVERYDELLRHRAEHDRPPGRSKFG</sequence>
<dbReference type="SUPFAM" id="SSF54292">
    <property type="entry name" value="2Fe-2S ferredoxin-like"/>
    <property type="match status" value="1"/>
</dbReference>
<dbReference type="Gene3D" id="3.10.20.30">
    <property type="match status" value="1"/>
</dbReference>
<evidence type="ECO:0000256" key="1">
    <source>
        <dbReference type="ARBA" id="ARBA00007874"/>
    </source>
</evidence>
<dbReference type="InterPro" id="IPR036010">
    <property type="entry name" value="2Fe-2S_ferredoxin-like_sf"/>
</dbReference>
<gene>
    <name evidence="10" type="ORF">SAMN04489841_0479</name>
</gene>
<keyword evidence="4" id="KW-0479">Metal-binding</keyword>
<keyword evidence="11" id="KW-1185">Reference proteome</keyword>
<dbReference type="GO" id="GO:0051537">
    <property type="term" value="F:2 iron, 2 sulfur cluster binding"/>
    <property type="evidence" value="ECO:0007669"/>
    <property type="project" value="UniProtKB-KW"/>
</dbReference>
<dbReference type="EMBL" id="FOFD01000001">
    <property type="protein sequence ID" value="SEP77281.1"/>
    <property type="molecule type" value="Genomic_DNA"/>
</dbReference>
<dbReference type="PANTHER" id="PTHR43112">
    <property type="entry name" value="FERREDOXIN"/>
    <property type="match status" value="1"/>
</dbReference>
<dbReference type="Pfam" id="PF00111">
    <property type="entry name" value="Fer2"/>
    <property type="match status" value="1"/>
</dbReference>
<dbReference type="STRING" id="1186196.SAMN04489841_0479"/>
<feature type="domain" description="2Fe-2S ferredoxin-type" evidence="9">
    <location>
        <begin position="15"/>
        <end position="105"/>
    </location>
</feature>
<evidence type="ECO:0000256" key="7">
    <source>
        <dbReference type="ARBA" id="ARBA00023014"/>
    </source>
</evidence>
<keyword evidence="5" id="KW-0249">Electron transport</keyword>
<dbReference type="PANTHER" id="PTHR43112:SF3">
    <property type="entry name" value="FERREDOXIN-2, CHLOROPLASTIC"/>
    <property type="match status" value="1"/>
</dbReference>
<dbReference type="PROSITE" id="PS51085">
    <property type="entry name" value="2FE2S_FER_2"/>
    <property type="match status" value="1"/>
</dbReference>
<keyword evidence="7" id="KW-0411">Iron-sulfur</keyword>
<organism evidence="10 11">
    <name type="scientific">Natrinema salaciae</name>
    <dbReference type="NCBI Taxonomy" id="1186196"/>
    <lineage>
        <taxon>Archaea</taxon>
        <taxon>Methanobacteriati</taxon>
        <taxon>Methanobacteriota</taxon>
        <taxon>Stenosarchaea group</taxon>
        <taxon>Halobacteria</taxon>
        <taxon>Halobacteriales</taxon>
        <taxon>Natrialbaceae</taxon>
        <taxon>Natrinema</taxon>
    </lineage>
</organism>
<dbReference type="GO" id="GO:0046872">
    <property type="term" value="F:metal ion binding"/>
    <property type="evidence" value="ECO:0007669"/>
    <property type="project" value="UniProtKB-KW"/>
</dbReference>
<comment type="cofactor">
    <cofactor evidence="8">
        <name>[2Fe-2S] cluster</name>
        <dbReference type="ChEBI" id="CHEBI:190135"/>
    </cofactor>
</comment>
<evidence type="ECO:0000313" key="10">
    <source>
        <dbReference type="EMBL" id="SEP77281.1"/>
    </source>
</evidence>
<reference evidence="11" key="1">
    <citation type="submission" date="2016-10" db="EMBL/GenBank/DDBJ databases">
        <authorList>
            <person name="Varghese N."/>
            <person name="Submissions S."/>
        </authorList>
    </citation>
    <scope>NUCLEOTIDE SEQUENCE [LARGE SCALE GENOMIC DNA]</scope>
    <source>
        <strain evidence="11">DSM 25055</strain>
    </source>
</reference>
<keyword evidence="3" id="KW-0001">2Fe-2S</keyword>
<accession>A0A1H9AL88</accession>
<keyword evidence="2" id="KW-0813">Transport</keyword>
<evidence type="ECO:0000256" key="4">
    <source>
        <dbReference type="ARBA" id="ARBA00022723"/>
    </source>
</evidence>
<dbReference type="AlphaFoldDB" id="A0A1H9AL88"/>
<keyword evidence="6" id="KW-0408">Iron</keyword>
<name>A0A1H9AL88_9EURY</name>
<dbReference type="InterPro" id="IPR012675">
    <property type="entry name" value="Beta-grasp_dom_sf"/>
</dbReference>
<proteinExistence type="inferred from homology"/>
<evidence type="ECO:0000256" key="2">
    <source>
        <dbReference type="ARBA" id="ARBA00022448"/>
    </source>
</evidence>
<dbReference type="InterPro" id="IPR001041">
    <property type="entry name" value="2Fe-2S_ferredoxin-type"/>
</dbReference>